<feature type="transmembrane region" description="Helical" evidence="2">
    <location>
        <begin position="59"/>
        <end position="80"/>
    </location>
</feature>
<accession>A0A9D1GWK9</accession>
<evidence type="ECO:0000256" key="1">
    <source>
        <dbReference type="SAM" id="MobiDB-lite"/>
    </source>
</evidence>
<evidence type="ECO:0008006" key="5">
    <source>
        <dbReference type="Google" id="ProtNLM"/>
    </source>
</evidence>
<feature type="transmembrane region" description="Helical" evidence="2">
    <location>
        <begin position="251"/>
        <end position="275"/>
    </location>
</feature>
<name>A0A9D1GWK9_9ACTN</name>
<comment type="caution">
    <text evidence="3">The sequence shown here is derived from an EMBL/GenBank/DDBJ whole genome shotgun (WGS) entry which is preliminary data.</text>
</comment>
<organism evidence="3 4">
    <name type="scientific">Candidatus Avipropionibacterium avicola</name>
    <dbReference type="NCBI Taxonomy" id="2840701"/>
    <lineage>
        <taxon>Bacteria</taxon>
        <taxon>Bacillati</taxon>
        <taxon>Actinomycetota</taxon>
        <taxon>Actinomycetes</taxon>
        <taxon>Propionibacteriales</taxon>
        <taxon>Propionibacteriaceae</taxon>
        <taxon>Propionibacteriaceae incertae sedis</taxon>
        <taxon>Candidatus Avipropionibacterium</taxon>
    </lineage>
</organism>
<feature type="region of interest" description="Disordered" evidence="1">
    <location>
        <begin position="1"/>
        <end position="52"/>
    </location>
</feature>
<feature type="compositionally biased region" description="Low complexity" evidence="1">
    <location>
        <begin position="7"/>
        <end position="34"/>
    </location>
</feature>
<reference evidence="3" key="2">
    <citation type="journal article" date="2021" name="PeerJ">
        <title>Extensive microbial diversity within the chicken gut microbiome revealed by metagenomics and culture.</title>
        <authorList>
            <person name="Gilroy R."/>
            <person name="Ravi A."/>
            <person name="Getino M."/>
            <person name="Pursley I."/>
            <person name="Horton D.L."/>
            <person name="Alikhan N.F."/>
            <person name="Baker D."/>
            <person name="Gharbi K."/>
            <person name="Hall N."/>
            <person name="Watson M."/>
            <person name="Adriaenssens E.M."/>
            <person name="Foster-Nyarko E."/>
            <person name="Jarju S."/>
            <person name="Secka A."/>
            <person name="Antonio M."/>
            <person name="Oren A."/>
            <person name="Chaudhuri R.R."/>
            <person name="La Ragione R."/>
            <person name="Hildebrand F."/>
            <person name="Pallen M.J."/>
        </authorList>
    </citation>
    <scope>NUCLEOTIDE SEQUENCE</scope>
    <source>
        <strain evidence="3">ChiGjej1B1-24693</strain>
    </source>
</reference>
<keyword evidence="2" id="KW-0812">Transmembrane</keyword>
<feature type="transmembrane region" description="Helical" evidence="2">
    <location>
        <begin position="225"/>
        <end position="244"/>
    </location>
</feature>
<dbReference type="AlphaFoldDB" id="A0A9D1GWK9"/>
<dbReference type="Proteomes" id="UP000886842">
    <property type="component" value="Unassembled WGS sequence"/>
</dbReference>
<evidence type="ECO:0000313" key="4">
    <source>
        <dbReference type="Proteomes" id="UP000886842"/>
    </source>
</evidence>
<protein>
    <recommendedName>
        <fullName evidence="5">Secreted protein</fullName>
    </recommendedName>
</protein>
<proteinExistence type="predicted"/>
<feature type="transmembrane region" description="Helical" evidence="2">
    <location>
        <begin position="416"/>
        <end position="437"/>
    </location>
</feature>
<evidence type="ECO:0000313" key="3">
    <source>
        <dbReference type="EMBL" id="HIT74811.1"/>
    </source>
</evidence>
<evidence type="ECO:0000256" key="2">
    <source>
        <dbReference type="SAM" id="Phobius"/>
    </source>
</evidence>
<reference evidence="3" key="1">
    <citation type="submission" date="2020-10" db="EMBL/GenBank/DDBJ databases">
        <authorList>
            <person name="Gilroy R."/>
        </authorList>
    </citation>
    <scope>NUCLEOTIDE SEQUENCE</scope>
    <source>
        <strain evidence="3">ChiGjej1B1-24693</strain>
    </source>
</reference>
<sequence>MSQSASATGPAPATATGPRPGTAPRPGTGALAPTRTGAPPSPKPGAAQAQRSTPRSLRLWTLATVLACAVFALTSLATMWNATTAGSEAADDAAQLVRIQSIRANLLRADSLATNAFLVGGLESADQRSAYDEALEETTQLLAEAAAAQPEDRESLSVLNRAVLRYAADMEQARANNRQGYPVGAGYLSEASAELRTAALPILEELAAVNQQRANDQLEANNHPWFELIGIAAVVVLVVAMFWTARRFRRVINVGLLVATALALVTLVAGMAVLANNRSVSDDIRSGDLDTITTVGAMRAAANEAKVQESLRLIAHGSGASHEEAWKRASQDVEDGLSGSGGNLRQLWANYVEAHETVVENDENGKWEDAVEFATGGDDDSPNATFDAFDDEASAMLDASADQVRQEADRLAVGPMVLLFLGVPALVVAAIFSAVGLRARLKEYQ</sequence>
<gene>
    <name evidence="3" type="ORF">IAA98_04430</name>
</gene>
<dbReference type="EMBL" id="DVLP01000131">
    <property type="protein sequence ID" value="HIT74811.1"/>
    <property type="molecule type" value="Genomic_DNA"/>
</dbReference>
<keyword evidence="2" id="KW-0472">Membrane</keyword>
<keyword evidence="2" id="KW-1133">Transmembrane helix</keyword>